<dbReference type="EMBL" id="MK500581">
    <property type="protein sequence ID" value="QBK92752.1"/>
    <property type="molecule type" value="Genomic_DNA"/>
</dbReference>
<name>A0A481ZBN3_9VIRU</name>
<organism evidence="1">
    <name type="scientific">Pithovirus LCPAC401</name>
    <dbReference type="NCBI Taxonomy" id="2506595"/>
    <lineage>
        <taxon>Viruses</taxon>
        <taxon>Pithoviruses</taxon>
    </lineage>
</organism>
<evidence type="ECO:0000313" key="1">
    <source>
        <dbReference type="EMBL" id="QBK92752.1"/>
    </source>
</evidence>
<sequence>MTGDIKVLEHHIYETTVGVKETIIGHKDHIVKLLEIEFPGIWDLGTSIGLPMSDGVLHFHDEDDSLTFGIHGVPVVHVYSGQDGEHLDKLLSLIQT</sequence>
<protein>
    <submittedName>
        <fullName evidence="1">Uncharacterized protein</fullName>
    </submittedName>
</protein>
<accession>A0A481ZBN3</accession>
<proteinExistence type="predicted"/>
<reference evidence="1" key="1">
    <citation type="journal article" date="2019" name="MBio">
        <title>Virus Genomes from Deep Sea Sediments Expand the Ocean Megavirome and Support Independent Origins of Viral Gigantism.</title>
        <authorList>
            <person name="Backstrom D."/>
            <person name="Yutin N."/>
            <person name="Jorgensen S.L."/>
            <person name="Dharamshi J."/>
            <person name="Homa F."/>
            <person name="Zaremba-Niedwiedzka K."/>
            <person name="Spang A."/>
            <person name="Wolf Y.I."/>
            <person name="Koonin E.V."/>
            <person name="Ettema T.J."/>
        </authorList>
    </citation>
    <scope>NUCLEOTIDE SEQUENCE</scope>
</reference>
<gene>
    <name evidence="1" type="ORF">LCPAC401_03900</name>
</gene>